<feature type="lipid moiety-binding region" description="S-diacylglycerol cysteine" evidence="7">
    <location>
        <position position="27"/>
    </location>
</feature>
<keyword evidence="5 6" id="KW-0449">Lipoprotein</keyword>
<evidence type="ECO:0000256" key="6">
    <source>
        <dbReference type="PIRNR" id="PIRNR002854"/>
    </source>
</evidence>
<comment type="similarity">
    <text evidence="6">Belongs to the nlpA lipoprotein family.</text>
</comment>
<keyword evidence="4" id="KW-0564">Palmitate</keyword>
<keyword evidence="2" id="KW-0732">Signal</keyword>
<dbReference type="EMBL" id="FUXX01000005">
    <property type="protein sequence ID" value="SKA58782.1"/>
    <property type="molecule type" value="Genomic_DNA"/>
</dbReference>
<dbReference type="PANTHER" id="PTHR30429:SF3">
    <property type="entry name" value="LIPOPROTEIN"/>
    <property type="match status" value="1"/>
</dbReference>
<evidence type="ECO:0000313" key="9">
    <source>
        <dbReference type="Proteomes" id="UP000242432"/>
    </source>
</evidence>
<dbReference type="RefSeq" id="WP_078928106.1">
    <property type="nucleotide sequence ID" value="NZ_FUXX01000005.1"/>
</dbReference>
<dbReference type="GO" id="GO:0016020">
    <property type="term" value="C:membrane"/>
    <property type="evidence" value="ECO:0007669"/>
    <property type="project" value="UniProtKB-SubCell"/>
</dbReference>
<evidence type="ECO:0000256" key="3">
    <source>
        <dbReference type="ARBA" id="ARBA00023136"/>
    </source>
</evidence>
<dbReference type="InterPro" id="IPR004872">
    <property type="entry name" value="Lipoprotein_NlpA"/>
</dbReference>
<protein>
    <recommendedName>
        <fullName evidence="6">Lipoprotein</fullName>
    </recommendedName>
</protein>
<dbReference type="AlphaFoldDB" id="A0A1T4V1G2"/>
<dbReference type="PANTHER" id="PTHR30429">
    <property type="entry name" value="D-METHIONINE-BINDING LIPOPROTEIN METQ"/>
    <property type="match status" value="1"/>
</dbReference>
<evidence type="ECO:0000256" key="2">
    <source>
        <dbReference type="ARBA" id="ARBA00022729"/>
    </source>
</evidence>
<dbReference type="PIRSF" id="PIRSF002854">
    <property type="entry name" value="MetQ"/>
    <property type="match status" value="1"/>
</dbReference>
<dbReference type="Gene3D" id="3.40.190.10">
    <property type="entry name" value="Periplasmic binding protein-like II"/>
    <property type="match status" value="2"/>
</dbReference>
<name>A0A1T4V1G2_9GAMM</name>
<gene>
    <name evidence="8" type="ORF">SAMN02745213_00536</name>
</gene>
<dbReference type="Pfam" id="PF03180">
    <property type="entry name" value="Lipoprotein_9"/>
    <property type="match status" value="1"/>
</dbReference>
<accession>A0A1T4V1G2</accession>
<organism evidence="8 9">
    <name type="scientific">Succinivibrio dextrinosolvens DSM 3072</name>
    <dbReference type="NCBI Taxonomy" id="1123324"/>
    <lineage>
        <taxon>Bacteria</taxon>
        <taxon>Pseudomonadati</taxon>
        <taxon>Pseudomonadota</taxon>
        <taxon>Gammaproteobacteria</taxon>
        <taxon>Aeromonadales</taxon>
        <taxon>Succinivibrionaceae</taxon>
        <taxon>Succinivibrio</taxon>
    </lineage>
</organism>
<evidence type="ECO:0000256" key="5">
    <source>
        <dbReference type="ARBA" id="ARBA00023288"/>
    </source>
</evidence>
<comment type="subcellular location">
    <subcellularLocation>
        <location evidence="1">Membrane</location>
        <topology evidence="1">Lipid-anchor</topology>
    </subcellularLocation>
</comment>
<keyword evidence="9" id="KW-1185">Reference proteome</keyword>
<dbReference type="STRING" id="83771.SAMN02910357_01941"/>
<reference evidence="9" key="1">
    <citation type="submission" date="2017-02" db="EMBL/GenBank/DDBJ databases">
        <authorList>
            <person name="Varghese N."/>
            <person name="Submissions S."/>
        </authorList>
    </citation>
    <scope>NUCLEOTIDE SEQUENCE [LARGE SCALE GENOMIC DNA]</scope>
    <source>
        <strain evidence="9">DSM 3072</strain>
    </source>
</reference>
<dbReference type="Proteomes" id="UP000242432">
    <property type="component" value="Unassembled WGS sequence"/>
</dbReference>
<evidence type="ECO:0000256" key="7">
    <source>
        <dbReference type="PIRSR" id="PIRSR002854-1"/>
    </source>
</evidence>
<keyword evidence="3" id="KW-0472">Membrane</keyword>
<proteinExistence type="inferred from homology"/>
<dbReference type="SUPFAM" id="SSF53850">
    <property type="entry name" value="Periplasmic binding protein-like II"/>
    <property type="match status" value="1"/>
</dbReference>
<sequence length="281" mass="31031">MNTFNLKKISGLIQKGIALTVLVSAICTPSYAYDRTEVKIGVVGENNEYWNPIIKKLADEGVKVELVRFSTYPLPNRALEDGEIDLNAFQTGAFLKTESDENGYHLKAIGTTIIAPLGLYSKKIKDITEIKEGDTLTVPSDPITTGRALRLLESAGYLKLKADAGYLPGESDIIENPKNLKFYWVDAANSYGTLDDVTAAFINGGYAVDRGLTPDKDAIYIEKTEGWGLENPFVNVIASRESDKDNELFLHIVDLYHTKEVADIIKTSYKGAFIPAFTYSK</sequence>
<evidence type="ECO:0000256" key="1">
    <source>
        <dbReference type="ARBA" id="ARBA00004635"/>
    </source>
</evidence>
<evidence type="ECO:0000256" key="4">
    <source>
        <dbReference type="ARBA" id="ARBA00023139"/>
    </source>
</evidence>
<evidence type="ECO:0000313" key="8">
    <source>
        <dbReference type="EMBL" id="SKA58782.1"/>
    </source>
</evidence>